<sequence>MKLWSVKSVTWEQVIELRRGREGLISGQLSGYARPRSRALEQGVPASCGASSRSEWLSAVIHCADQGFLGIRFAEFPPEDDFSF</sequence>
<dbReference type="VEuPathDB" id="FungiDB:JI435_419560"/>
<name>A0A7U2FE62_PHANO</name>
<organism evidence="1 2">
    <name type="scientific">Phaeosphaeria nodorum (strain SN15 / ATCC MYA-4574 / FGSC 10173)</name>
    <name type="common">Glume blotch fungus</name>
    <name type="synonym">Parastagonospora nodorum</name>
    <dbReference type="NCBI Taxonomy" id="321614"/>
    <lineage>
        <taxon>Eukaryota</taxon>
        <taxon>Fungi</taxon>
        <taxon>Dikarya</taxon>
        <taxon>Ascomycota</taxon>
        <taxon>Pezizomycotina</taxon>
        <taxon>Dothideomycetes</taxon>
        <taxon>Pleosporomycetidae</taxon>
        <taxon>Pleosporales</taxon>
        <taxon>Pleosporineae</taxon>
        <taxon>Phaeosphaeriaceae</taxon>
        <taxon>Parastagonospora</taxon>
    </lineage>
</organism>
<reference evidence="2" key="1">
    <citation type="journal article" date="2021" name="BMC Genomics">
        <title>Chromosome-level genome assembly and manually-curated proteome of model necrotroph Parastagonospora nodorum Sn15 reveals a genome-wide trove of candidate effector homologs, and redundancy of virulence-related functions within an accessory chromosome.</title>
        <authorList>
            <person name="Bertazzoni S."/>
            <person name="Jones D.A.B."/>
            <person name="Phan H.T."/>
            <person name="Tan K.-C."/>
            <person name="Hane J.K."/>
        </authorList>
    </citation>
    <scope>NUCLEOTIDE SEQUENCE [LARGE SCALE GENOMIC DNA]</scope>
    <source>
        <strain evidence="2">SN15 / ATCC MYA-4574 / FGSC 10173)</strain>
    </source>
</reference>
<dbReference type="Proteomes" id="UP000663193">
    <property type="component" value="Chromosome 15"/>
</dbReference>
<proteinExistence type="predicted"/>
<gene>
    <name evidence="1" type="ORF">JI435_419560</name>
</gene>
<dbReference type="EMBL" id="CP069037">
    <property type="protein sequence ID" value="QRD03463.1"/>
    <property type="molecule type" value="Genomic_DNA"/>
</dbReference>
<protein>
    <submittedName>
        <fullName evidence="1">Uncharacterized protein</fullName>
    </submittedName>
</protein>
<dbReference type="AlphaFoldDB" id="A0A7U2FE62"/>
<evidence type="ECO:0000313" key="2">
    <source>
        <dbReference type="Proteomes" id="UP000663193"/>
    </source>
</evidence>
<keyword evidence="2" id="KW-1185">Reference proteome</keyword>
<accession>A0A7U2FE62</accession>
<evidence type="ECO:0000313" key="1">
    <source>
        <dbReference type="EMBL" id="QRD03463.1"/>
    </source>
</evidence>